<organism evidence="4 6">
    <name type="scientific">Schizosaccharomyces japonicus (strain yFS275 / FY16936)</name>
    <name type="common">Fission yeast</name>
    <dbReference type="NCBI Taxonomy" id="402676"/>
    <lineage>
        <taxon>Eukaryota</taxon>
        <taxon>Fungi</taxon>
        <taxon>Dikarya</taxon>
        <taxon>Ascomycota</taxon>
        <taxon>Taphrinomycotina</taxon>
        <taxon>Schizosaccharomycetes</taxon>
        <taxon>Schizosaccharomycetales</taxon>
        <taxon>Schizosaccharomycetaceae</taxon>
        <taxon>Schizosaccharomyces</taxon>
    </lineage>
</organism>
<dbReference type="eggNOG" id="KOG1296">
    <property type="taxonomic scope" value="Eukaryota"/>
</dbReference>
<dbReference type="AlphaFoldDB" id="B6K074"/>
<dbReference type="STRING" id="402676.B6K074"/>
<dbReference type="GeneID" id="7048413"/>
<dbReference type="Pfam" id="PF05907">
    <property type="entry name" value="CXXC_Zn-b_euk"/>
    <property type="match status" value="1"/>
</dbReference>
<keyword evidence="6" id="KW-1185">Reference proteome</keyword>
<dbReference type="HOGENOM" id="CLU_114688_0_0_1"/>
<dbReference type="PANTHER" id="PTHR12857">
    <property type="entry name" value="CXXC MOTIF CONTAINING ZINC BINDING PROTEIN"/>
    <property type="match status" value="1"/>
</dbReference>
<dbReference type="Proteomes" id="UP000001744">
    <property type="component" value="Unassembled WGS sequence"/>
</dbReference>
<dbReference type="EMBL" id="KE651168">
    <property type="protein sequence ID" value="EEB06224.1"/>
    <property type="molecule type" value="Genomic_DNA"/>
</dbReference>
<evidence type="ECO:0000313" key="6">
    <source>
        <dbReference type="Proteomes" id="UP000001744"/>
    </source>
</evidence>
<dbReference type="JaponicusDB" id="SJAG_01266">
    <property type="gene designation" value="ess1"/>
</dbReference>
<reference evidence="4 6" key="1">
    <citation type="journal article" date="2011" name="Science">
        <title>Comparative functional genomics of the fission yeasts.</title>
        <authorList>
            <person name="Rhind N."/>
            <person name="Chen Z."/>
            <person name="Yassour M."/>
            <person name="Thompson D.A."/>
            <person name="Haas B.J."/>
            <person name="Habib N."/>
            <person name="Wapinski I."/>
            <person name="Roy S."/>
            <person name="Lin M.F."/>
            <person name="Heiman D.I."/>
            <person name="Young S.K."/>
            <person name="Furuya K."/>
            <person name="Guo Y."/>
            <person name="Pidoux A."/>
            <person name="Chen H.M."/>
            <person name="Robbertse B."/>
            <person name="Goldberg J.M."/>
            <person name="Aoki K."/>
            <person name="Bayne E.H."/>
            <person name="Berlin A.M."/>
            <person name="Desjardins C.A."/>
            <person name="Dobbs E."/>
            <person name="Dukaj L."/>
            <person name="Fan L."/>
            <person name="FitzGerald M.G."/>
            <person name="French C."/>
            <person name="Gujja S."/>
            <person name="Hansen K."/>
            <person name="Keifenheim D."/>
            <person name="Levin J.Z."/>
            <person name="Mosher R.A."/>
            <person name="Mueller C.A."/>
            <person name="Pfiffner J."/>
            <person name="Priest M."/>
            <person name="Russ C."/>
            <person name="Smialowska A."/>
            <person name="Swoboda P."/>
            <person name="Sykes S.M."/>
            <person name="Vaughn M."/>
            <person name="Vengrova S."/>
            <person name="Yoder R."/>
            <person name="Zeng Q."/>
            <person name="Allshire R."/>
            <person name="Baulcombe D."/>
            <person name="Birren B.W."/>
            <person name="Brown W."/>
            <person name="Ekwall K."/>
            <person name="Kellis M."/>
            <person name="Leatherwood J."/>
            <person name="Levin H."/>
            <person name="Margalit H."/>
            <person name="Martienssen R."/>
            <person name="Nieduszynski C.A."/>
            <person name="Spatafora J.W."/>
            <person name="Friedman N."/>
            <person name="Dalgaard J.Z."/>
            <person name="Baumann P."/>
            <person name="Niki H."/>
            <person name="Regev A."/>
            <person name="Nusbaum C."/>
        </authorList>
    </citation>
    <scope>NUCLEOTIDE SEQUENCE [LARGE SCALE GENOMIC DNA]</scope>
    <source>
        <strain evidence="6">yFS275 / FY16936</strain>
    </source>
</reference>
<dbReference type="GO" id="GO:0008270">
    <property type="term" value="F:zinc ion binding"/>
    <property type="evidence" value="ECO:0000318"/>
    <property type="project" value="GO_Central"/>
</dbReference>
<sequence>MVRFSLYLSAEVNGVTDLAPADETSYSYTFRVKCNSCREVHDNFMGMCRSDEHELPSGHGSAHLVWTCKNCQRTSTAVIESPFSPYTGEKHPQKLLTLECRGCEPVEFVPQGVWTARGVDSNTSFAEIELDEDWYDYDEKAGEEVSIVEMEWSIERK</sequence>
<dbReference type="InterPro" id="IPR008584">
    <property type="entry name" value="CXXC_Zn-binding_euk"/>
</dbReference>
<keyword evidence="3" id="KW-0862">Zinc</keyword>
<evidence type="ECO:0000313" key="4">
    <source>
        <dbReference type="EMBL" id="EEB06224.1"/>
    </source>
</evidence>
<dbReference type="SUPFAM" id="SSF141678">
    <property type="entry name" value="MAL13P1.257-like"/>
    <property type="match status" value="1"/>
</dbReference>
<evidence type="ECO:0000256" key="3">
    <source>
        <dbReference type="ARBA" id="ARBA00022833"/>
    </source>
</evidence>
<proteinExistence type="inferred from homology"/>
<dbReference type="OMA" id="TAHFVWR"/>
<comment type="similarity">
    <text evidence="1">Belongs to the UPF0587 family.</text>
</comment>
<evidence type="ECO:0000313" key="5">
    <source>
        <dbReference type="JaponicusDB" id="SJAG_01266"/>
    </source>
</evidence>
<evidence type="ECO:0000256" key="1">
    <source>
        <dbReference type="ARBA" id="ARBA00007818"/>
    </source>
</evidence>
<dbReference type="PANTHER" id="PTHR12857:SF0">
    <property type="entry name" value="CXXC MOTIF CONTAINING ZINC BINDING PROTEIN"/>
    <property type="match status" value="1"/>
</dbReference>
<gene>
    <name evidence="5" type="primary">ess1</name>
    <name evidence="4" type="ORF">SJAG_01266</name>
</gene>
<dbReference type="RefSeq" id="XP_002172517.1">
    <property type="nucleotide sequence ID" value="XM_002172481.2"/>
</dbReference>
<dbReference type="VEuPathDB" id="FungiDB:SJAG_01266"/>
<keyword evidence="2" id="KW-0479">Metal-binding</keyword>
<accession>B6K074</accession>
<protein>
    <submittedName>
        <fullName evidence="4">DUF866 domain-containing protein</fullName>
    </submittedName>
</protein>
<name>B6K074_SCHJY</name>
<evidence type="ECO:0000256" key="2">
    <source>
        <dbReference type="ARBA" id="ARBA00022723"/>
    </source>
</evidence>
<dbReference type="OrthoDB" id="5367324at2759"/>